<name>A0A813DJT0_POLGL</name>
<dbReference type="Pfam" id="PF00168">
    <property type="entry name" value="C2"/>
    <property type="match status" value="1"/>
</dbReference>
<proteinExistence type="predicted"/>
<organism evidence="2 3">
    <name type="scientific">Polarella glacialis</name>
    <name type="common">Dinoflagellate</name>
    <dbReference type="NCBI Taxonomy" id="89957"/>
    <lineage>
        <taxon>Eukaryota</taxon>
        <taxon>Sar</taxon>
        <taxon>Alveolata</taxon>
        <taxon>Dinophyceae</taxon>
        <taxon>Suessiales</taxon>
        <taxon>Suessiaceae</taxon>
        <taxon>Polarella</taxon>
    </lineage>
</organism>
<dbReference type="SUPFAM" id="SSF49562">
    <property type="entry name" value="C2 domain (Calcium/lipid-binding domain, CaLB)"/>
    <property type="match status" value="1"/>
</dbReference>
<dbReference type="SMART" id="SM00239">
    <property type="entry name" value="C2"/>
    <property type="match status" value="1"/>
</dbReference>
<sequence>VNLHRPDPGPAAAVDEFKKRASSIGRVLFVMSPWQKPRCLGGLQCLLELWEALRSPHRRLCNAGTGEVPFAERRLPAASCEVKMLLPPREARRLDDDLTRGGPGIALAWKDLQPGWLEEAQCQSQERRALLGRFGSGSELLEADKFLARHLQSWLAGTLERHLRRMPSSSAELTARLFDAVGWMLWDAELYDRAAKLLQDGLQLSLEAVFPSCAGRTGAQSRLEVNNAMTNLEAGGAAVAGSLYLKGLADSYDEGRLQRQGEIVADALQQSLSAEGVRLPSHFELAGLQQTLTPWLSEAPAYPQLKLAFDAILRLQTKRKPRADPKTVACELLKAWLREKAEDRGVPPREVLAYRNFCRALVQQKHALRGHSLVEKGSFVQAMAHVAHELDGLLLTRLRDAQSASQLLGELRGEAYSFLLHLSKLLLLSGANFTMPEAMYSLDSLALLRRTALSPELLHDKFDKGLASEMQSAWQTDCGLLVKLLLSQPHVAGLVTAHEGIETRAIRTSTLIVDVLRAEALPSTAVDTVDPYVTVKVVQGTRTLSSAKSSVKKNCENPTWGESLLVDIPDQPELLLPGMEPIELVVEVADYNVGGNFNCTFARSVPIGLPEVWQQATAATELYLEMEKITKLSPRGTLEGTRVVVCLRRPEFATEAARIQRSWSCEPGASSSEQSGLKFHEVGPAFLNLATALDNAAYFLDIAAQQAAEVTKLLGDLGAVLVAPLLCTLLNEVDQRTTAAELAAVALNDALMSRMVESARAGPVSIFEAAAAVGKRFSTSAAAEERTRQEASRSLEVARELRRRVLDTSADLRRICLGYQNVKGVLGEAVQAAVALRSTLDSKDTVRRSPHFAEQISEAEASEARAGESGRALLAHAFALK</sequence>
<dbReference type="Gene3D" id="2.60.40.150">
    <property type="entry name" value="C2 domain"/>
    <property type="match status" value="1"/>
</dbReference>
<dbReference type="AlphaFoldDB" id="A0A813DJT0"/>
<feature type="domain" description="C2" evidence="1">
    <location>
        <begin position="491"/>
        <end position="623"/>
    </location>
</feature>
<feature type="non-terminal residue" evidence="2">
    <location>
        <position position="1"/>
    </location>
</feature>
<evidence type="ECO:0000259" key="1">
    <source>
        <dbReference type="PROSITE" id="PS50004"/>
    </source>
</evidence>
<evidence type="ECO:0000313" key="2">
    <source>
        <dbReference type="EMBL" id="CAE8585848.1"/>
    </source>
</evidence>
<dbReference type="Proteomes" id="UP000654075">
    <property type="component" value="Unassembled WGS sequence"/>
</dbReference>
<dbReference type="InterPro" id="IPR035892">
    <property type="entry name" value="C2_domain_sf"/>
</dbReference>
<evidence type="ECO:0000313" key="3">
    <source>
        <dbReference type="Proteomes" id="UP000654075"/>
    </source>
</evidence>
<protein>
    <recommendedName>
        <fullName evidence="1">C2 domain-containing protein</fullName>
    </recommendedName>
</protein>
<keyword evidence="3" id="KW-1185">Reference proteome</keyword>
<dbReference type="EMBL" id="CAJNNV010001795">
    <property type="protein sequence ID" value="CAE8585848.1"/>
    <property type="molecule type" value="Genomic_DNA"/>
</dbReference>
<dbReference type="InterPro" id="IPR000008">
    <property type="entry name" value="C2_dom"/>
</dbReference>
<dbReference type="PROSITE" id="PS50004">
    <property type="entry name" value="C2"/>
    <property type="match status" value="1"/>
</dbReference>
<comment type="caution">
    <text evidence="2">The sequence shown here is derived from an EMBL/GenBank/DDBJ whole genome shotgun (WGS) entry which is preliminary data.</text>
</comment>
<reference evidence="2" key="1">
    <citation type="submission" date="2021-02" db="EMBL/GenBank/DDBJ databases">
        <authorList>
            <person name="Dougan E. K."/>
            <person name="Rhodes N."/>
            <person name="Thang M."/>
            <person name="Chan C."/>
        </authorList>
    </citation>
    <scope>NUCLEOTIDE SEQUENCE</scope>
</reference>
<gene>
    <name evidence="2" type="ORF">PGLA1383_LOCUS4749</name>
</gene>
<accession>A0A813DJT0</accession>